<feature type="repeat" description="PPR" evidence="2">
    <location>
        <begin position="153"/>
        <end position="187"/>
    </location>
</feature>
<dbReference type="InterPro" id="IPR044631">
    <property type="entry name" value="ETO1-like"/>
</dbReference>
<dbReference type="GO" id="GO:0010105">
    <property type="term" value="P:negative regulation of ethylene-activated signaling pathway"/>
    <property type="evidence" value="ECO:0007669"/>
    <property type="project" value="InterPro"/>
</dbReference>
<protein>
    <recommendedName>
        <fullName evidence="5">Pentatricopeptide repeat-containing protein</fullName>
    </recommendedName>
</protein>
<dbReference type="SUPFAM" id="SSF48452">
    <property type="entry name" value="TPR-like"/>
    <property type="match status" value="1"/>
</dbReference>
<dbReference type="Proteomes" id="UP000824469">
    <property type="component" value="Unassembled WGS sequence"/>
</dbReference>
<dbReference type="EMBL" id="JAHRHJ020000006">
    <property type="protein sequence ID" value="KAH9312098.1"/>
    <property type="molecule type" value="Genomic_DNA"/>
</dbReference>
<name>A0AA38FXQ6_TAXCH</name>
<dbReference type="InterPro" id="IPR011990">
    <property type="entry name" value="TPR-like_helical_dom_sf"/>
</dbReference>
<evidence type="ECO:0000256" key="2">
    <source>
        <dbReference type="PROSITE-ProRule" id="PRU00708"/>
    </source>
</evidence>
<evidence type="ECO:0000313" key="3">
    <source>
        <dbReference type="EMBL" id="KAH9312098.1"/>
    </source>
</evidence>
<evidence type="ECO:0000313" key="4">
    <source>
        <dbReference type="Proteomes" id="UP000824469"/>
    </source>
</evidence>
<evidence type="ECO:0008006" key="5">
    <source>
        <dbReference type="Google" id="ProtNLM"/>
    </source>
</evidence>
<dbReference type="Gene3D" id="1.25.40.10">
    <property type="entry name" value="Tetratricopeptide repeat domain"/>
    <property type="match status" value="2"/>
</dbReference>
<accession>A0AA38FXQ6</accession>
<dbReference type="FunFam" id="1.25.40.10:FF:000393">
    <property type="entry name" value="Pentatricopeptide repeat-containing protein At1g20230"/>
    <property type="match status" value="1"/>
</dbReference>
<feature type="repeat" description="PPR" evidence="2">
    <location>
        <begin position="188"/>
        <end position="222"/>
    </location>
</feature>
<dbReference type="PANTHER" id="PTHR44203">
    <property type="entry name" value="ETO1-RELATED"/>
    <property type="match status" value="1"/>
</dbReference>
<dbReference type="AlphaFoldDB" id="A0AA38FXQ6"/>
<dbReference type="NCBIfam" id="TIGR00756">
    <property type="entry name" value="PPR"/>
    <property type="match status" value="2"/>
</dbReference>
<organism evidence="3 4">
    <name type="scientific">Taxus chinensis</name>
    <name type="common">Chinese yew</name>
    <name type="synonym">Taxus wallichiana var. chinensis</name>
    <dbReference type="NCBI Taxonomy" id="29808"/>
    <lineage>
        <taxon>Eukaryota</taxon>
        <taxon>Viridiplantae</taxon>
        <taxon>Streptophyta</taxon>
        <taxon>Embryophyta</taxon>
        <taxon>Tracheophyta</taxon>
        <taxon>Spermatophyta</taxon>
        <taxon>Pinopsida</taxon>
        <taxon>Pinidae</taxon>
        <taxon>Conifers II</taxon>
        <taxon>Cupressales</taxon>
        <taxon>Taxaceae</taxon>
        <taxon>Taxus</taxon>
    </lineage>
</organism>
<keyword evidence="1" id="KW-0677">Repeat</keyword>
<sequence>MMDLNMATELDPTLPYPYRFRVAALMDENKVCIAIAEINRILGFKVSPKCLELRTWFFLALQDYDGALRDIRALLTLDPNFLMYSGRVPVDQLLRLLCQHVEQWTKANCWMQLYDRWSCVDDIASLVVVHQMLENEPEKITHEKCLTKMSQRGVVTWNAMIAGYLQNGDYEEASHIFNQMQIFGINPNCITWSSMISGYAQNGYWDKALEFFCQMQNSNVEPISNTLTSVLSTCAHFKSLEKGKDVHSYVVKTGFELDVYVRGALIDMYVGCGCLLVASHLFHRMSERNVVSWTNLIVGYV</sequence>
<keyword evidence="4" id="KW-1185">Reference proteome</keyword>
<evidence type="ECO:0000256" key="1">
    <source>
        <dbReference type="ARBA" id="ARBA00022737"/>
    </source>
</evidence>
<reference evidence="3 4" key="1">
    <citation type="journal article" date="2021" name="Nat. Plants">
        <title>The Taxus genome provides insights into paclitaxel biosynthesis.</title>
        <authorList>
            <person name="Xiong X."/>
            <person name="Gou J."/>
            <person name="Liao Q."/>
            <person name="Li Y."/>
            <person name="Zhou Q."/>
            <person name="Bi G."/>
            <person name="Li C."/>
            <person name="Du R."/>
            <person name="Wang X."/>
            <person name="Sun T."/>
            <person name="Guo L."/>
            <person name="Liang H."/>
            <person name="Lu P."/>
            <person name="Wu Y."/>
            <person name="Zhang Z."/>
            <person name="Ro D.K."/>
            <person name="Shang Y."/>
            <person name="Huang S."/>
            <person name="Yan J."/>
        </authorList>
    </citation>
    <scope>NUCLEOTIDE SEQUENCE [LARGE SCALE GENOMIC DNA]</scope>
    <source>
        <strain evidence="3">Ta-2019</strain>
    </source>
</reference>
<dbReference type="Pfam" id="PF13041">
    <property type="entry name" value="PPR_2"/>
    <property type="match status" value="1"/>
</dbReference>
<dbReference type="PANTHER" id="PTHR44203:SF8">
    <property type="entry name" value="ETHYLENE-OVERPRODUCTION PROTEIN 1"/>
    <property type="match status" value="1"/>
</dbReference>
<comment type="caution">
    <text evidence="3">The sequence shown here is derived from an EMBL/GenBank/DDBJ whole genome shotgun (WGS) entry which is preliminary data.</text>
</comment>
<dbReference type="InterPro" id="IPR002885">
    <property type="entry name" value="PPR_rpt"/>
</dbReference>
<proteinExistence type="predicted"/>
<gene>
    <name evidence="3" type="ORF">KI387_027133</name>
</gene>
<dbReference type="Pfam" id="PF01535">
    <property type="entry name" value="PPR"/>
    <property type="match status" value="1"/>
</dbReference>
<dbReference type="PROSITE" id="PS51375">
    <property type="entry name" value="PPR"/>
    <property type="match status" value="2"/>
</dbReference>